<accession>A0AA41MGU7</accession>
<keyword evidence="11" id="KW-1185">Reference proteome</keyword>
<evidence type="ECO:0000256" key="8">
    <source>
        <dbReference type="SAM" id="MobiDB-lite"/>
    </source>
</evidence>
<gene>
    <name evidence="10" type="ORF">SUZIE_113235</name>
</gene>
<feature type="region of interest" description="Disordered" evidence="8">
    <location>
        <begin position="1"/>
        <end position="20"/>
    </location>
</feature>
<protein>
    <submittedName>
        <fullName evidence="10">Tubulin alpha-1B chain</fullName>
    </submittedName>
</protein>
<evidence type="ECO:0000256" key="4">
    <source>
        <dbReference type="ARBA" id="ARBA00022701"/>
    </source>
</evidence>
<keyword evidence="7" id="KW-0206">Cytoskeleton</keyword>
<evidence type="ECO:0000259" key="9">
    <source>
        <dbReference type="Pfam" id="PF00091"/>
    </source>
</evidence>
<evidence type="ECO:0000256" key="2">
    <source>
        <dbReference type="ARBA" id="ARBA00009636"/>
    </source>
</evidence>
<dbReference type="InterPro" id="IPR036525">
    <property type="entry name" value="Tubulin/FtsZ_GTPase_sf"/>
</dbReference>
<dbReference type="EMBL" id="JAATJV010168347">
    <property type="protein sequence ID" value="MBZ3871497.1"/>
    <property type="molecule type" value="Genomic_DNA"/>
</dbReference>
<keyword evidence="6" id="KW-0342">GTP-binding</keyword>
<dbReference type="Proteomes" id="UP001166674">
    <property type="component" value="Unassembled WGS sequence"/>
</dbReference>
<dbReference type="GO" id="GO:0007017">
    <property type="term" value="P:microtubule-based process"/>
    <property type="evidence" value="ECO:0007669"/>
    <property type="project" value="InterPro"/>
</dbReference>
<dbReference type="Pfam" id="PF00091">
    <property type="entry name" value="Tubulin"/>
    <property type="match status" value="1"/>
</dbReference>
<evidence type="ECO:0000313" key="11">
    <source>
        <dbReference type="Proteomes" id="UP001166674"/>
    </source>
</evidence>
<keyword evidence="5" id="KW-0547">Nucleotide-binding</keyword>
<feature type="domain" description="Tubulin/FtsZ GTPase" evidence="9">
    <location>
        <begin position="16"/>
        <end position="109"/>
    </location>
</feature>
<dbReference type="InterPro" id="IPR000217">
    <property type="entry name" value="Tubulin"/>
</dbReference>
<dbReference type="PRINTS" id="PR01161">
    <property type="entry name" value="TUBULIN"/>
</dbReference>
<comment type="subcellular location">
    <subcellularLocation>
        <location evidence="1">Cytoplasm</location>
        <location evidence="1">Cytoskeleton</location>
    </subcellularLocation>
</comment>
<comment type="caution">
    <text evidence="10">The sequence shown here is derived from an EMBL/GenBank/DDBJ whole genome shotgun (WGS) entry which is preliminary data.</text>
</comment>
<name>A0AA41MGU7_SCICA</name>
<organism evidence="10 11">
    <name type="scientific">Sciurus carolinensis</name>
    <name type="common">Eastern gray squirrel</name>
    <dbReference type="NCBI Taxonomy" id="30640"/>
    <lineage>
        <taxon>Eukaryota</taxon>
        <taxon>Metazoa</taxon>
        <taxon>Chordata</taxon>
        <taxon>Craniata</taxon>
        <taxon>Vertebrata</taxon>
        <taxon>Euteleostomi</taxon>
        <taxon>Mammalia</taxon>
        <taxon>Eutheria</taxon>
        <taxon>Euarchontoglires</taxon>
        <taxon>Glires</taxon>
        <taxon>Rodentia</taxon>
        <taxon>Sciuromorpha</taxon>
        <taxon>Sciuridae</taxon>
        <taxon>Sciurinae</taxon>
        <taxon>Sciurini</taxon>
        <taxon>Sciurus</taxon>
    </lineage>
</organism>
<evidence type="ECO:0000256" key="5">
    <source>
        <dbReference type="ARBA" id="ARBA00022741"/>
    </source>
</evidence>
<evidence type="ECO:0000256" key="7">
    <source>
        <dbReference type="ARBA" id="ARBA00023212"/>
    </source>
</evidence>
<keyword evidence="4" id="KW-0493">Microtubule</keyword>
<dbReference type="Gene3D" id="3.40.50.1440">
    <property type="entry name" value="Tubulin/FtsZ, GTPase domain"/>
    <property type="match status" value="1"/>
</dbReference>
<reference evidence="10" key="1">
    <citation type="submission" date="2020-03" db="EMBL/GenBank/DDBJ databases">
        <title>Studies in the Genomics of Life Span.</title>
        <authorList>
            <person name="Glass D."/>
        </authorList>
    </citation>
    <scope>NUCLEOTIDE SEQUENCE</scope>
    <source>
        <strain evidence="10">SUZIE</strain>
        <tissue evidence="10">Muscle</tissue>
    </source>
</reference>
<sequence length="112" mass="11628">MPSDESTGGGDGSVCETGAGEHVPGAAFIDLEPTVIDEVRTGTHRQLFHPEQRITGKEDAASNYAPGHYAIGKEISDLVLDGTRKLAGQCTVFRAPWFSTALVGAGSGSPPC</sequence>
<keyword evidence="3" id="KW-0963">Cytoplasm</keyword>
<proteinExistence type="inferred from homology"/>
<evidence type="ECO:0000313" key="10">
    <source>
        <dbReference type="EMBL" id="MBZ3871497.1"/>
    </source>
</evidence>
<dbReference type="InterPro" id="IPR003008">
    <property type="entry name" value="Tubulin_FtsZ_GTPase"/>
</dbReference>
<evidence type="ECO:0000256" key="3">
    <source>
        <dbReference type="ARBA" id="ARBA00022490"/>
    </source>
</evidence>
<dbReference type="GO" id="GO:0005525">
    <property type="term" value="F:GTP binding"/>
    <property type="evidence" value="ECO:0007669"/>
    <property type="project" value="UniProtKB-KW"/>
</dbReference>
<evidence type="ECO:0000256" key="6">
    <source>
        <dbReference type="ARBA" id="ARBA00023134"/>
    </source>
</evidence>
<evidence type="ECO:0000256" key="1">
    <source>
        <dbReference type="ARBA" id="ARBA00004245"/>
    </source>
</evidence>
<dbReference type="PANTHER" id="PTHR11588">
    <property type="entry name" value="TUBULIN"/>
    <property type="match status" value="1"/>
</dbReference>
<dbReference type="GO" id="GO:0005874">
    <property type="term" value="C:microtubule"/>
    <property type="evidence" value="ECO:0007669"/>
    <property type="project" value="UniProtKB-KW"/>
</dbReference>
<dbReference type="AlphaFoldDB" id="A0AA41MGU7"/>
<comment type="similarity">
    <text evidence="2">Belongs to the tubulin family.</text>
</comment>
<dbReference type="SUPFAM" id="SSF52490">
    <property type="entry name" value="Tubulin nucleotide-binding domain-like"/>
    <property type="match status" value="1"/>
</dbReference>